<keyword evidence="1" id="KW-0472">Membrane</keyword>
<evidence type="ECO:0000313" key="3">
    <source>
        <dbReference type="Proteomes" id="UP000273982"/>
    </source>
</evidence>
<feature type="transmembrane region" description="Helical" evidence="1">
    <location>
        <begin position="35"/>
        <end position="56"/>
    </location>
</feature>
<proteinExistence type="predicted"/>
<dbReference type="Proteomes" id="UP000273982">
    <property type="component" value="Chromosome"/>
</dbReference>
<keyword evidence="1" id="KW-1133">Transmembrane helix</keyword>
<accession>A0A3G8M656</accession>
<feature type="transmembrane region" description="Helical" evidence="1">
    <location>
        <begin position="76"/>
        <end position="95"/>
    </location>
</feature>
<protein>
    <submittedName>
        <fullName evidence="2">Uncharacterized protein</fullName>
    </submittedName>
</protein>
<name>A0A3G8M656_9HYPH</name>
<reference evidence="2 3" key="1">
    <citation type="submission" date="2018-11" db="EMBL/GenBank/DDBJ databases">
        <title>Genome squencing of methanotrophic bacteria isolated from alkaline groundwater in Korea.</title>
        <authorList>
            <person name="Nguyen L.N."/>
        </authorList>
    </citation>
    <scope>NUCLEOTIDE SEQUENCE [LARGE SCALE GENOMIC DNA]</scope>
    <source>
        <strain evidence="2 3">GW6</strain>
    </source>
</reference>
<dbReference type="EMBL" id="CP034086">
    <property type="protein sequence ID" value="AZG77326.1"/>
    <property type="molecule type" value="Genomic_DNA"/>
</dbReference>
<sequence>MFIFMYLTVHLSIAAVATALYVWPQELLGADPRALKIIATWLLICGYLFGIVFCFSDELEKFKGVAPSPVFVVTDVIAVILLCPISNLAVLYVTIKNALAQRNGGSLLPALTFGLVVWFNVACIIFFDYILDQDAFNM</sequence>
<feature type="transmembrane region" description="Helical" evidence="1">
    <location>
        <begin position="6"/>
        <end position="23"/>
    </location>
</feature>
<dbReference type="RefSeq" id="WP_124739027.1">
    <property type="nucleotide sequence ID" value="NZ_CP034086.1"/>
</dbReference>
<feature type="transmembrane region" description="Helical" evidence="1">
    <location>
        <begin position="107"/>
        <end position="131"/>
    </location>
</feature>
<organism evidence="2 3">
    <name type="scientific">Methylocystis rosea</name>
    <dbReference type="NCBI Taxonomy" id="173366"/>
    <lineage>
        <taxon>Bacteria</taxon>
        <taxon>Pseudomonadati</taxon>
        <taxon>Pseudomonadota</taxon>
        <taxon>Alphaproteobacteria</taxon>
        <taxon>Hyphomicrobiales</taxon>
        <taxon>Methylocystaceae</taxon>
        <taxon>Methylocystis</taxon>
    </lineage>
</organism>
<dbReference type="KEGG" id="mros:EHO51_11600"/>
<dbReference type="AlphaFoldDB" id="A0A3G8M656"/>
<evidence type="ECO:0000313" key="2">
    <source>
        <dbReference type="EMBL" id="AZG77326.1"/>
    </source>
</evidence>
<keyword evidence="1" id="KW-0812">Transmembrane</keyword>
<evidence type="ECO:0000256" key="1">
    <source>
        <dbReference type="SAM" id="Phobius"/>
    </source>
</evidence>
<gene>
    <name evidence="2" type="ORF">EHO51_11600</name>
</gene>